<dbReference type="FunFam" id="3.40.50.170:FF:000007">
    <property type="entry name" value="Phosphoribosylglycinamide formyltransferase"/>
    <property type="match status" value="1"/>
</dbReference>
<gene>
    <name evidence="4" type="primary">purN</name>
    <name evidence="6" type="ORF">CIL03_15015</name>
</gene>
<dbReference type="GO" id="GO:0004644">
    <property type="term" value="F:phosphoribosylglycinamide formyltransferase activity"/>
    <property type="evidence" value="ECO:0007669"/>
    <property type="project" value="UniProtKB-UniRule"/>
</dbReference>
<evidence type="ECO:0000256" key="4">
    <source>
        <dbReference type="HAMAP-Rule" id="MF_01930"/>
    </source>
</evidence>
<dbReference type="InterPro" id="IPR002376">
    <property type="entry name" value="Formyl_transf_N"/>
</dbReference>
<evidence type="ECO:0000313" key="6">
    <source>
        <dbReference type="EMBL" id="OZU87677.1"/>
    </source>
</evidence>
<comment type="pathway">
    <text evidence="1 4">Purine metabolism; IMP biosynthesis via de novo pathway; N(2)-formyl-N(1)-(5-phospho-D-ribosyl)glycinamide from N(1)-(5-phospho-D-ribosyl)glycinamide (10-formyl THF route): step 1/1.</text>
</comment>
<proteinExistence type="inferred from homology"/>
<comment type="caution">
    <text evidence="4">Lacks conserved residue(s) required for the propagation of feature annotation.</text>
</comment>
<dbReference type="OrthoDB" id="9806170at2"/>
<feature type="domain" description="Formyl transferase N-terminal" evidence="5">
    <location>
        <begin position="6"/>
        <end position="182"/>
    </location>
</feature>
<dbReference type="Pfam" id="PF00551">
    <property type="entry name" value="Formyl_trans_N"/>
    <property type="match status" value="1"/>
</dbReference>
<comment type="function">
    <text evidence="4">Catalyzes the transfer of a formyl group from 10-formyltetrahydrofolate to 5-phospho-ribosyl-glycinamide (GAR), producing 5-phospho-ribosyl-N-formylglycinamide (FGAR) and tetrahydrofolate.</text>
</comment>
<dbReference type="InterPro" id="IPR036477">
    <property type="entry name" value="Formyl_transf_N_sf"/>
</dbReference>
<feature type="binding site" evidence="4">
    <location>
        <begin position="15"/>
        <end position="17"/>
    </location>
    <ligand>
        <name>N(1)-(5-phospho-beta-D-ribosyl)glycinamide</name>
        <dbReference type="ChEBI" id="CHEBI:143788"/>
    </ligand>
</feature>
<keyword evidence="3 4" id="KW-0658">Purine biosynthesis</keyword>
<evidence type="ECO:0000313" key="7">
    <source>
        <dbReference type="Proteomes" id="UP000216498"/>
    </source>
</evidence>
<dbReference type="Gene3D" id="3.40.50.170">
    <property type="entry name" value="Formyl transferase, N-terminal domain"/>
    <property type="match status" value="1"/>
</dbReference>
<dbReference type="UniPathway" id="UPA00074">
    <property type="reaction ID" value="UER00126"/>
</dbReference>
<accession>A0A265N762</accession>
<dbReference type="GO" id="GO:0005829">
    <property type="term" value="C:cytosol"/>
    <property type="evidence" value="ECO:0007669"/>
    <property type="project" value="TreeGrafter"/>
</dbReference>
<dbReference type="GO" id="GO:0006189">
    <property type="term" value="P:'de novo' IMP biosynthetic process"/>
    <property type="evidence" value="ECO:0007669"/>
    <property type="project" value="UniProtKB-UniRule"/>
</dbReference>
<feature type="binding site" evidence="4">
    <location>
        <position position="65"/>
    </location>
    <ligand>
        <name>(6R)-10-formyltetrahydrofolate</name>
        <dbReference type="ChEBI" id="CHEBI:195366"/>
    </ligand>
</feature>
<dbReference type="PANTHER" id="PTHR43369:SF2">
    <property type="entry name" value="PHOSPHORIBOSYLGLYCINAMIDE FORMYLTRANSFERASE"/>
    <property type="match status" value="1"/>
</dbReference>
<dbReference type="EC" id="2.1.2.2" evidence="4"/>
<comment type="similarity">
    <text evidence="4">Belongs to the GART family.</text>
</comment>
<protein>
    <recommendedName>
        <fullName evidence="4">Phosphoribosylglycinamide formyltransferase</fullName>
        <ecNumber evidence="4">2.1.2.2</ecNumber>
    </recommendedName>
    <alternativeName>
        <fullName evidence="4">5'-phosphoribosylglycinamide transformylase</fullName>
    </alternativeName>
    <alternativeName>
        <fullName evidence="4">GAR transformylase</fullName>
        <shortName evidence="4">GART</shortName>
    </alternativeName>
</protein>
<evidence type="ECO:0000256" key="3">
    <source>
        <dbReference type="ARBA" id="ARBA00022755"/>
    </source>
</evidence>
<evidence type="ECO:0000256" key="1">
    <source>
        <dbReference type="ARBA" id="ARBA00005054"/>
    </source>
</evidence>
<keyword evidence="2 4" id="KW-0808">Transferase</keyword>
<evidence type="ECO:0000259" key="5">
    <source>
        <dbReference type="Pfam" id="PF00551"/>
    </source>
</evidence>
<feature type="active site" description="Proton donor" evidence="4">
    <location>
        <position position="109"/>
    </location>
</feature>
<sequence length="189" mass="20618">MSKMVKAAVFASGTGSNFDVIMNTEDLACEITLLVCDNPEAQVIQKANKYGVAVFVFNPKDYPSKKAYEQQIVKKLQEAGISWIFLAGYMRIAGPVLLGAFENKIVNIHPSLLPAFPGKDAIGQAFKAGVKITGVTVHFIDEGIDTGPIIAQVPVTVLTGDTETELKERIQKTEHQLYPKVINQLIQAK</sequence>
<organism evidence="6 7">
    <name type="scientific">Virgibacillus indicus</name>
    <dbReference type="NCBI Taxonomy" id="2024554"/>
    <lineage>
        <taxon>Bacteria</taxon>
        <taxon>Bacillati</taxon>
        <taxon>Bacillota</taxon>
        <taxon>Bacilli</taxon>
        <taxon>Bacillales</taxon>
        <taxon>Bacillaceae</taxon>
        <taxon>Virgibacillus</taxon>
    </lineage>
</organism>
<dbReference type="PANTHER" id="PTHR43369">
    <property type="entry name" value="PHOSPHORIBOSYLGLYCINAMIDE FORMYLTRANSFERASE"/>
    <property type="match status" value="1"/>
</dbReference>
<feature type="site" description="Raises pKa of active site His" evidence="4">
    <location>
        <position position="145"/>
    </location>
</feature>
<dbReference type="InterPro" id="IPR004607">
    <property type="entry name" value="GART"/>
</dbReference>
<dbReference type="HAMAP" id="MF_01930">
    <property type="entry name" value="PurN"/>
    <property type="match status" value="1"/>
</dbReference>
<keyword evidence="7" id="KW-1185">Reference proteome</keyword>
<reference evidence="6 7" key="1">
    <citation type="submission" date="2017-08" db="EMBL/GenBank/DDBJ databases">
        <title>Virgibacillus indicus sp. nov. and Virgibacillus profoundi sp. nov, two moderately halophilic bacteria isolated from marine sediment by using the Microfluidic Streak Plate.</title>
        <authorList>
            <person name="Xu B."/>
            <person name="Hu B."/>
            <person name="Wang J."/>
            <person name="Zhu Y."/>
            <person name="Huang L."/>
            <person name="Du W."/>
            <person name="Huang Y."/>
        </authorList>
    </citation>
    <scope>NUCLEOTIDE SEQUENCE [LARGE SCALE GENOMIC DNA]</scope>
    <source>
        <strain evidence="6 7">IO3-P2-C2</strain>
    </source>
</reference>
<dbReference type="CDD" id="cd08645">
    <property type="entry name" value="FMT_core_GART"/>
    <property type="match status" value="1"/>
</dbReference>
<dbReference type="Proteomes" id="UP000216498">
    <property type="component" value="Unassembled WGS sequence"/>
</dbReference>
<feature type="binding site" evidence="4">
    <location>
        <position position="107"/>
    </location>
    <ligand>
        <name>(6R)-10-formyltetrahydrofolate</name>
        <dbReference type="ChEBI" id="CHEBI:195366"/>
    </ligand>
</feature>
<comment type="caution">
    <text evidence="6">The sequence shown here is derived from an EMBL/GenBank/DDBJ whole genome shotgun (WGS) entry which is preliminary data.</text>
</comment>
<dbReference type="EMBL" id="NPMS01000008">
    <property type="protein sequence ID" value="OZU87677.1"/>
    <property type="molecule type" value="Genomic_DNA"/>
</dbReference>
<dbReference type="AlphaFoldDB" id="A0A265N762"/>
<evidence type="ECO:0000256" key="2">
    <source>
        <dbReference type="ARBA" id="ARBA00022679"/>
    </source>
</evidence>
<comment type="catalytic activity">
    <reaction evidence="4">
        <text>N(1)-(5-phospho-beta-D-ribosyl)glycinamide + (6R)-10-formyltetrahydrofolate = N(2)-formyl-N(1)-(5-phospho-beta-D-ribosyl)glycinamide + (6S)-5,6,7,8-tetrahydrofolate + H(+)</text>
        <dbReference type="Rhea" id="RHEA:15053"/>
        <dbReference type="ChEBI" id="CHEBI:15378"/>
        <dbReference type="ChEBI" id="CHEBI:57453"/>
        <dbReference type="ChEBI" id="CHEBI:143788"/>
        <dbReference type="ChEBI" id="CHEBI:147286"/>
        <dbReference type="ChEBI" id="CHEBI:195366"/>
        <dbReference type="EC" id="2.1.2.2"/>
    </reaction>
</comment>
<dbReference type="NCBIfam" id="TIGR00639">
    <property type="entry name" value="PurN"/>
    <property type="match status" value="1"/>
</dbReference>
<name>A0A265N762_9BACI</name>
<dbReference type="SUPFAM" id="SSF53328">
    <property type="entry name" value="Formyltransferase"/>
    <property type="match status" value="1"/>
</dbReference>